<accession>A0A2H3BJQ4</accession>
<dbReference type="EMBL" id="KZ293449">
    <property type="protein sequence ID" value="PBK64797.1"/>
    <property type="molecule type" value="Genomic_DNA"/>
</dbReference>
<evidence type="ECO:0000313" key="2">
    <source>
        <dbReference type="Proteomes" id="UP000218334"/>
    </source>
</evidence>
<reference evidence="2" key="1">
    <citation type="journal article" date="2017" name="Nat. Ecol. Evol.">
        <title>Genome expansion and lineage-specific genetic innovations in the forest pathogenic fungi Armillaria.</title>
        <authorList>
            <person name="Sipos G."/>
            <person name="Prasanna A.N."/>
            <person name="Walter M.C."/>
            <person name="O'Connor E."/>
            <person name="Balint B."/>
            <person name="Krizsan K."/>
            <person name="Kiss B."/>
            <person name="Hess J."/>
            <person name="Varga T."/>
            <person name="Slot J."/>
            <person name="Riley R."/>
            <person name="Boka B."/>
            <person name="Rigling D."/>
            <person name="Barry K."/>
            <person name="Lee J."/>
            <person name="Mihaltcheva S."/>
            <person name="LaButti K."/>
            <person name="Lipzen A."/>
            <person name="Waldron R."/>
            <person name="Moloney N.M."/>
            <person name="Sperisen C."/>
            <person name="Kredics L."/>
            <person name="Vagvoelgyi C."/>
            <person name="Patrignani A."/>
            <person name="Fitzpatrick D."/>
            <person name="Nagy I."/>
            <person name="Doyle S."/>
            <person name="Anderson J.B."/>
            <person name="Grigoriev I.V."/>
            <person name="Gueldener U."/>
            <person name="Muensterkoetter M."/>
            <person name="Nagy L.G."/>
        </authorList>
    </citation>
    <scope>NUCLEOTIDE SEQUENCE [LARGE SCALE GENOMIC DNA]</scope>
    <source>
        <strain evidence="2">28-4</strain>
    </source>
</reference>
<evidence type="ECO:0000313" key="1">
    <source>
        <dbReference type="EMBL" id="PBK64797.1"/>
    </source>
</evidence>
<keyword evidence="2" id="KW-1185">Reference proteome</keyword>
<proteinExistence type="predicted"/>
<protein>
    <recommendedName>
        <fullName evidence="3">Heterokaryon incompatibility domain-containing protein</fullName>
    </recommendedName>
</protein>
<organism evidence="1 2">
    <name type="scientific">Armillaria solidipes</name>
    <dbReference type="NCBI Taxonomy" id="1076256"/>
    <lineage>
        <taxon>Eukaryota</taxon>
        <taxon>Fungi</taxon>
        <taxon>Dikarya</taxon>
        <taxon>Basidiomycota</taxon>
        <taxon>Agaricomycotina</taxon>
        <taxon>Agaricomycetes</taxon>
        <taxon>Agaricomycetidae</taxon>
        <taxon>Agaricales</taxon>
        <taxon>Marasmiineae</taxon>
        <taxon>Physalacriaceae</taxon>
        <taxon>Armillaria</taxon>
    </lineage>
</organism>
<sequence length="575" mass="66656">MEGAKWYLRYHDDITFKSDSRMWLDHYKYKDLTEVTLSASTGTGQMTSIPVLKKPVVPSALADTLRRPRHFGTFGEVQHHPRHIIHSPHRGVYSALEDSILKNYDFGTAYARLRPFWYDDLTTVVDELSNREVRYRKILQDVLAEDRIISTSVPPRRVWDLYSNRVVPYWVTRQWPWGISHSWVDKEHRKDMLTPINGREWPVPIPKDISLDLIRIEMLNLGAEYTWLDVLCLRQEGGPREDLREKEWKVDVPTIGGVYNNRLTGVVFYLSGLGRPLNSKADDLESDKELKAKFESLLWSLKNTGRTYAVLSQMQRRVSTKSVDKVVGLAYLLRSDFMPAYYEKQSEEDAWTALVAATGGWSQAELLFLYPKPGDGNKIWRPSWKQVMTEELPIRNPLLYRWAYETNVGSYPGEHAYIIESAFVRGLSRADSRGRDRQGEVVVEDDTGTESTFEIFARHQYPIPDGLYMLLGTIGIFEAAEELYCVCWVVGWRLPDQRYKKLSVFEMSDFEKMDDSKEMRDSCGFGPKPQTKFGYRRQQHCRVPVRRGFYNRAPVKLSRMVSRGIAKEASVTFLA</sequence>
<dbReference type="Proteomes" id="UP000218334">
    <property type="component" value="Unassembled WGS sequence"/>
</dbReference>
<gene>
    <name evidence="1" type="ORF">ARMSODRAFT_1006880</name>
</gene>
<dbReference type="AlphaFoldDB" id="A0A2H3BJQ4"/>
<evidence type="ECO:0008006" key="3">
    <source>
        <dbReference type="Google" id="ProtNLM"/>
    </source>
</evidence>
<name>A0A2H3BJQ4_9AGAR</name>